<organism evidence="2 3">
    <name type="scientific">Streptomyces himastatinicus ATCC 53653</name>
    <dbReference type="NCBI Taxonomy" id="457427"/>
    <lineage>
        <taxon>Bacteria</taxon>
        <taxon>Bacillati</taxon>
        <taxon>Actinomycetota</taxon>
        <taxon>Actinomycetes</taxon>
        <taxon>Kitasatosporales</taxon>
        <taxon>Streptomycetaceae</taxon>
        <taxon>Streptomyces</taxon>
        <taxon>Streptomyces violaceusniger group</taxon>
    </lineage>
</organism>
<reference evidence="2 3" key="1">
    <citation type="submission" date="2009-02" db="EMBL/GenBank/DDBJ databases">
        <title>Annotation of Streptomyces hygroscopicus strain ATCC 53653.</title>
        <authorList>
            <consortium name="The Broad Institute Genome Sequencing Platform"/>
            <consortium name="Broad Institute Microbial Sequencing Center"/>
            <person name="Fischbach M."/>
            <person name="Godfrey P."/>
            <person name="Ward D."/>
            <person name="Young S."/>
            <person name="Zeng Q."/>
            <person name="Koehrsen M."/>
            <person name="Alvarado L."/>
            <person name="Berlin A.M."/>
            <person name="Bochicchio J."/>
            <person name="Borenstein D."/>
            <person name="Chapman S.B."/>
            <person name="Chen Z."/>
            <person name="Engels R."/>
            <person name="Freedman E."/>
            <person name="Gellesch M."/>
            <person name="Goldberg J."/>
            <person name="Griggs A."/>
            <person name="Gujja S."/>
            <person name="Heilman E.R."/>
            <person name="Heiman D.I."/>
            <person name="Hepburn T.A."/>
            <person name="Howarth C."/>
            <person name="Jen D."/>
            <person name="Larson L."/>
            <person name="Lewis B."/>
            <person name="Mehta T."/>
            <person name="Park D."/>
            <person name="Pearson M."/>
            <person name="Richards J."/>
            <person name="Roberts A."/>
            <person name="Saif S."/>
            <person name="Shea T.D."/>
            <person name="Shenoy N."/>
            <person name="Sisk P."/>
            <person name="Stolte C."/>
            <person name="Sykes S.N."/>
            <person name="Thomson T."/>
            <person name="Walk T."/>
            <person name="White J."/>
            <person name="Yandava C."/>
            <person name="Straight P."/>
            <person name="Clardy J."/>
            <person name="Hung D."/>
            <person name="Kolter R."/>
            <person name="Mekalanos J."/>
            <person name="Walker S."/>
            <person name="Walsh C.T."/>
            <person name="Wieland-Brown L.C."/>
            <person name="Haas B."/>
            <person name="Nusbaum C."/>
            <person name="Birren B."/>
        </authorList>
    </citation>
    <scope>NUCLEOTIDE SEQUENCE [LARGE SCALE GENOMIC DNA]</scope>
    <source>
        <strain evidence="2 3">ATCC 53653</strain>
    </source>
</reference>
<keyword evidence="3" id="KW-1185">Reference proteome</keyword>
<dbReference type="EMBL" id="GG657755">
    <property type="protein sequence ID" value="EFL29433.1"/>
    <property type="molecule type" value="Genomic_DNA"/>
</dbReference>
<dbReference type="Proteomes" id="UP000003963">
    <property type="component" value="Unassembled WGS sequence"/>
</dbReference>
<evidence type="ECO:0000313" key="3">
    <source>
        <dbReference type="Proteomes" id="UP000003963"/>
    </source>
</evidence>
<dbReference type="STRING" id="457427.SSOG_09147"/>
<dbReference type="RefSeq" id="WP_009721230.1">
    <property type="nucleotide sequence ID" value="NZ_GG657755.1"/>
</dbReference>
<proteinExistence type="predicted"/>
<protein>
    <submittedName>
        <fullName evidence="2">Uncharacterized protein</fullName>
    </submittedName>
</protein>
<sequence length="146" mass="15836">MTTPITALTPSFAAIRDDAEFTWAQHARLHGFAHAVITAWEPVATAPDGQLILSGRVDGPCPVEQLRSFADKNMLVQGYAGDLRPFMDLAEPGRVAVVWRTGGVWVSLWTPEPPPPPTAPSPDPVDVPQPGGRLLHWLNPDTSKEN</sequence>
<accession>D9WX04</accession>
<evidence type="ECO:0000256" key="1">
    <source>
        <dbReference type="SAM" id="MobiDB-lite"/>
    </source>
</evidence>
<feature type="compositionally biased region" description="Pro residues" evidence="1">
    <location>
        <begin position="111"/>
        <end position="127"/>
    </location>
</feature>
<dbReference type="HOGENOM" id="CLU_1776410_0_0_11"/>
<name>D9WX04_9ACTN</name>
<dbReference type="AlphaFoldDB" id="D9WX04"/>
<evidence type="ECO:0000313" key="2">
    <source>
        <dbReference type="EMBL" id="EFL29433.1"/>
    </source>
</evidence>
<gene>
    <name evidence="2" type="ORF">SSOG_09147</name>
</gene>
<feature type="region of interest" description="Disordered" evidence="1">
    <location>
        <begin position="110"/>
        <end position="146"/>
    </location>
</feature>